<dbReference type="InterPro" id="IPR050306">
    <property type="entry name" value="PfkB_Carbo_kinase"/>
</dbReference>
<dbReference type="InterPro" id="IPR002173">
    <property type="entry name" value="Carboh/pur_kinase_PfkB_CS"/>
</dbReference>
<dbReference type="InterPro" id="IPR011611">
    <property type="entry name" value="PfkB_dom"/>
</dbReference>
<dbReference type="Gene3D" id="3.90.228.10">
    <property type="match status" value="1"/>
</dbReference>
<keyword evidence="6" id="KW-0067">ATP-binding</keyword>
<evidence type="ECO:0000256" key="10">
    <source>
        <dbReference type="PROSITE-ProRule" id="PRU00042"/>
    </source>
</evidence>
<dbReference type="SUPFAM" id="SSF56399">
    <property type="entry name" value="ADP-ribosylation"/>
    <property type="match status" value="1"/>
</dbReference>
<keyword evidence="3" id="KW-0808">Transferase</keyword>
<protein>
    <recommendedName>
        <fullName evidence="8">fructokinase</fullName>
        <ecNumber evidence="8">2.7.1.4</ecNumber>
    </recommendedName>
</protein>
<dbReference type="GO" id="GO:0005524">
    <property type="term" value="F:ATP binding"/>
    <property type="evidence" value="ECO:0007669"/>
    <property type="project" value="UniProtKB-KW"/>
</dbReference>
<reference evidence="12 13" key="1">
    <citation type="journal article" date="2016" name="DNA Res.">
        <title>The draft genome of MD-2 pineapple using hybrid error correction of long reads.</title>
        <authorList>
            <person name="Redwan R.M."/>
            <person name="Saidin A."/>
            <person name="Kumar S.V."/>
        </authorList>
    </citation>
    <scope>NUCLEOTIDE SEQUENCE [LARGE SCALE GENOMIC DNA]</scope>
    <source>
        <strain evidence="13">cv. MD2</strain>
        <tissue evidence="12">Leaf</tissue>
    </source>
</reference>
<evidence type="ECO:0000256" key="7">
    <source>
        <dbReference type="ARBA" id="ARBA00023277"/>
    </source>
</evidence>
<evidence type="ECO:0000313" key="12">
    <source>
        <dbReference type="EMBL" id="OAY84690.1"/>
    </source>
</evidence>
<dbReference type="AlphaFoldDB" id="A0A199W706"/>
<dbReference type="GO" id="GO:0006000">
    <property type="term" value="P:fructose metabolic process"/>
    <property type="evidence" value="ECO:0007669"/>
    <property type="project" value="TreeGrafter"/>
</dbReference>
<organism evidence="12 13">
    <name type="scientific">Ananas comosus</name>
    <name type="common">Pineapple</name>
    <name type="synonym">Ananas ananas</name>
    <dbReference type="NCBI Taxonomy" id="4615"/>
    <lineage>
        <taxon>Eukaryota</taxon>
        <taxon>Viridiplantae</taxon>
        <taxon>Streptophyta</taxon>
        <taxon>Embryophyta</taxon>
        <taxon>Tracheophyta</taxon>
        <taxon>Spermatophyta</taxon>
        <taxon>Magnoliopsida</taxon>
        <taxon>Liliopsida</taxon>
        <taxon>Poales</taxon>
        <taxon>Bromeliaceae</taxon>
        <taxon>Bromelioideae</taxon>
        <taxon>Ananas</taxon>
    </lineage>
</organism>
<evidence type="ECO:0000313" key="13">
    <source>
        <dbReference type="Proteomes" id="UP000092600"/>
    </source>
</evidence>
<comment type="caution">
    <text evidence="12">The sequence shown here is derived from an EMBL/GenBank/DDBJ whole genome shotgun (WGS) entry which is preliminary data.</text>
</comment>
<dbReference type="PANTHER" id="PTHR43085">
    <property type="entry name" value="HEXOKINASE FAMILY MEMBER"/>
    <property type="match status" value="1"/>
</dbReference>
<dbReference type="PANTHER" id="PTHR43085:SF6">
    <property type="entry name" value="FRUCTOKINASE-5-RELATED"/>
    <property type="match status" value="1"/>
</dbReference>
<dbReference type="Pfam" id="PF00294">
    <property type="entry name" value="PfkB"/>
    <property type="match status" value="1"/>
</dbReference>
<feature type="domain" description="C2H2-type" evidence="11">
    <location>
        <begin position="428"/>
        <end position="456"/>
    </location>
</feature>
<dbReference type="CDD" id="cd01167">
    <property type="entry name" value="bac_FRK"/>
    <property type="match status" value="1"/>
</dbReference>
<evidence type="ECO:0000256" key="9">
    <source>
        <dbReference type="ARBA" id="ARBA00048451"/>
    </source>
</evidence>
<evidence type="ECO:0000256" key="5">
    <source>
        <dbReference type="ARBA" id="ARBA00022777"/>
    </source>
</evidence>
<keyword evidence="10" id="KW-0862">Zinc</keyword>
<dbReference type="EMBL" id="LSRQ01000185">
    <property type="protein sequence ID" value="OAY84690.1"/>
    <property type="molecule type" value="Genomic_DNA"/>
</dbReference>
<evidence type="ECO:0000256" key="4">
    <source>
        <dbReference type="ARBA" id="ARBA00022741"/>
    </source>
</evidence>
<dbReference type="STRING" id="4615.A0A199W706"/>
<evidence type="ECO:0000256" key="8">
    <source>
        <dbReference type="ARBA" id="ARBA00038887"/>
    </source>
</evidence>
<evidence type="ECO:0000256" key="6">
    <source>
        <dbReference type="ARBA" id="ARBA00022840"/>
    </source>
</evidence>
<dbReference type="InterPro" id="IPR029056">
    <property type="entry name" value="Ribokinase-like"/>
</dbReference>
<name>A0A199W706_ANACO</name>
<dbReference type="GO" id="GO:0008865">
    <property type="term" value="F:fructokinase activity"/>
    <property type="evidence" value="ECO:0007669"/>
    <property type="project" value="UniProtKB-EC"/>
</dbReference>
<keyword evidence="10" id="KW-0863">Zinc-finger</keyword>
<evidence type="ECO:0000259" key="11">
    <source>
        <dbReference type="PROSITE" id="PS50157"/>
    </source>
</evidence>
<evidence type="ECO:0000256" key="2">
    <source>
        <dbReference type="ARBA" id="ARBA00010688"/>
    </source>
</evidence>
<evidence type="ECO:0000256" key="3">
    <source>
        <dbReference type="ARBA" id="ARBA00022679"/>
    </source>
</evidence>
<dbReference type="PROSITE" id="PS50157">
    <property type="entry name" value="ZINC_FINGER_C2H2_2"/>
    <property type="match status" value="1"/>
</dbReference>
<dbReference type="InterPro" id="IPR013087">
    <property type="entry name" value="Znf_C2H2_type"/>
</dbReference>
<keyword evidence="10" id="KW-0479">Metal-binding</keyword>
<dbReference type="SUPFAM" id="SSF53613">
    <property type="entry name" value="Ribokinase-like"/>
    <property type="match status" value="1"/>
</dbReference>
<dbReference type="Proteomes" id="UP000092600">
    <property type="component" value="Unassembled WGS sequence"/>
</dbReference>
<dbReference type="PROSITE" id="PS00028">
    <property type="entry name" value="ZINC_FINGER_C2H2_1"/>
    <property type="match status" value="1"/>
</dbReference>
<evidence type="ECO:0000256" key="1">
    <source>
        <dbReference type="ARBA" id="ARBA00004727"/>
    </source>
</evidence>
<dbReference type="PROSITE" id="PS00584">
    <property type="entry name" value="PFKB_KINASES_2"/>
    <property type="match status" value="1"/>
</dbReference>
<dbReference type="GO" id="GO:0008270">
    <property type="term" value="F:zinc ion binding"/>
    <property type="evidence" value="ECO:0007669"/>
    <property type="project" value="UniProtKB-KW"/>
</dbReference>
<proteinExistence type="inferred from homology"/>
<dbReference type="Gene3D" id="3.40.1190.20">
    <property type="match status" value="1"/>
</dbReference>
<keyword evidence="4" id="KW-0547">Nucleotide-binding</keyword>
<keyword evidence="7" id="KW-0119">Carbohydrate metabolism</keyword>
<gene>
    <name evidence="12" type="ORF">ACMD2_18288</name>
</gene>
<comment type="pathway">
    <text evidence="1">Glycan biosynthesis; starch biosynthesis.</text>
</comment>
<accession>A0A199W706</accession>
<dbReference type="PROSITE" id="PS00583">
    <property type="entry name" value="PFKB_KINASES_1"/>
    <property type="match status" value="1"/>
</dbReference>
<dbReference type="FunFam" id="3.40.1190.20:FF:000005">
    <property type="entry name" value="Probable fructokinase-2"/>
    <property type="match status" value="1"/>
</dbReference>
<comment type="similarity">
    <text evidence="2">Belongs to the carbohydrate kinase PfkB family.</text>
</comment>
<keyword evidence="5 12" id="KW-0418">Kinase</keyword>
<dbReference type="EC" id="2.7.1.4" evidence="8"/>
<comment type="catalytic activity">
    <reaction evidence="9">
        <text>D-fructose + ATP = D-fructose 6-phosphate + ADP + H(+)</text>
        <dbReference type="Rhea" id="RHEA:16125"/>
        <dbReference type="ChEBI" id="CHEBI:15378"/>
        <dbReference type="ChEBI" id="CHEBI:30616"/>
        <dbReference type="ChEBI" id="CHEBI:37721"/>
        <dbReference type="ChEBI" id="CHEBI:61527"/>
        <dbReference type="ChEBI" id="CHEBI:456216"/>
        <dbReference type="EC" id="2.7.1.4"/>
    </reaction>
</comment>
<dbReference type="GO" id="GO:0005829">
    <property type="term" value="C:cytosol"/>
    <property type="evidence" value="ECO:0007669"/>
    <property type="project" value="TreeGrafter"/>
</dbReference>
<sequence length="656" mass="71226">MAIGEAEKTKGSSGGEALVVSFGEMLIDFVPDAAGVSLAESTGFLKAPGGAPANVAVAIAKLGGSAAFIGKFGDDEFGHMLVEILRQNGVRDEGVLFDKDARTALAFVTLRSDGEREFMFYRNPSADMLLAESELNLPLIRQARIFHYGSISLISEPCRSAHLAAMRAAKAAGILCSYDPNVRLPLWPSPDAARSGIRSIWNQADFIKVSDDEVEFLTQGDPQSEENVLSLWYEGLKLLIVTDGEKGCRYFTKSFKGRVPGFSVKTVDTTGAGDAFVGALLVSIAKDGSLFQVLILTRSVICVYQEGKKEEEKKKDIEEKKDNLGAKMMVKGTGTNCSNRYLKGPCDEAINNGGASTCSSFNSSSVSASASASVTSASSSSLCSSFSSLGGSFRGVHMKKLSGCYECHLEADTFNCVSKDHAKITTICSCNECGEVFINPEDLEIHQANNHAVSELGPEDSSRSIVEIIFQSSWLNIQHPMCKIDRILKVNNSPKTTVKFEEYRNNIKGKAIKLSEKYPRFAADGNELLRFHCTTLACSLGLDGSTNLCHSIDRCDVCEIIRYGFRFDELGRITLSSRAREISPISCGGEAKRAMFVCRVIAGRVKKSNCSTVWECESIITSPEDFDSMVGSNSEELIVFNPRAILPCFVVIYSFC</sequence>